<proteinExistence type="predicted"/>
<dbReference type="EMBL" id="CP040442">
    <property type="protein sequence ID" value="QOW10985.1"/>
    <property type="molecule type" value="Genomic_DNA"/>
</dbReference>
<keyword evidence="3" id="KW-1185">Reference proteome</keyword>
<accession>A0A7M2YBG6</accession>
<dbReference type="Proteomes" id="UP000594195">
    <property type="component" value="Chromosome"/>
</dbReference>
<dbReference type="RefSeq" id="WP_193811153.1">
    <property type="nucleotide sequence ID" value="NZ_CP040442.1"/>
</dbReference>
<reference evidence="2 3" key="1">
    <citation type="submission" date="2019-05" db="EMBL/GenBank/DDBJ databases">
        <title>Chryseobacterium sp. isolated from King George Island, maritime Antarctica.</title>
        <authorList>
            <person name="Peng X."/>
        </authorList>
    </citation>
    <scope>NUCLEOTIDE SEQUENCE [LARGE SCALE GENOMIC DNA]</scope>
    <source>
        <strain evidence="2 3">7-3A</strain>
    </source>
</reference>
<feature type="coiled-coil region" evidence="1">
    <location>
        <begin position="27"/>
        <end position="54"/>
    </location>
</feature>
<name>A0A7M2YBG6_9FLAO</name>
<dbReference type="AlphaFoldDB" id="A0A7M2YBG6"/>
<organism evidence="2 3">
    <name type="scientific">Kaistella flava</name>
    <name type="common">ex Peng et al. 2021</name>
    <dbReference type="NCBI Taxonomy" id="2038776"/>
    <lineage>
        <taxon>Bacteria</taxon>
        <taxon>Pseudomonadati</taxon>
        <taxon>Bacteroidota</taxon>
        <taxon>Flavobacteriia</taxon>
        <taxon>Flavobacteriales</taxon>
        <taxon>Weeksellaceae</taxon>
        <taxon>Chryseobacterium group</taxon>
        <taxon>Kaistella</taxon>
    </lineage>
</organism>
<dbReference type="KEGG" id="kfa:Q73A0000_11760"/>
<gene>
    <name evidence="2" type="ORF">Q73A0000_11760</name>
</gene>
<evidence type="ECO:0000313" key="3">
    <source>
        <dbReference type="Proteomes" id="UP000594195"/>
    </source>
</evidence>
<keyword evidence="1" id="KW-0175">Coiled coil</keyword>
<protein>
    <submittedName>
        <fullName evidence="2">Uncharacterized protein</fullName>
    </submittedName>
</protein>
<evidence type="ECO:0000313" key="2">
    <source>
        <dbReference type="EMBL" id="QOW10985.1"/>
    </source>
</evidence>
<evidence type="ECO:0000256" key="1">
    <source>
        <dbReference type="SAM" id="Coils"/>
    </source>
</evidence>
<sequence length="183" mass="20693">MKSFLIFLVAFTLILNSCNNPEQENHLKEREAALQMKEQEFAAKEQDYQSLKMMRDSLEHIPADTMNAIKLPENILGKWNGKMICTDSNCSEHVIGDLRNDLWEFTENNLKITNKSGGEKIYTGKYNGTELKLTSENSSASTTQSVITLQLSDQTTGRIKGSREFTGNNCTSKFSVDLEKIKN</sequence>